<reference evidence="1 2" key="1">
    <citation type="journal article" date="2015" name="Genome Announc.">
        <title>Expanding the biotechnology potential of lactobacilli through comparative genomics of 213 strains and associated genera.</title>
        <authorList>
            <person name="Sun Z."/>
            <person name="Harris H.M."/>
            <person name="McCann A."/>
            <person name="Guo C."/>
            <person name="Argimon S."/>
            <person name="Zhang W."/>
            <person name="Yang X."/>
            <person name="Jeffery I.B."/>
            <person name="Cooney J.C."/>
            <person name="Kagawa T.F."/>
            <person name="Liu W."/>
            <person name="Song Y."/>
            <person name="Salvetti E."/>
            <person name="Wrobel A."/>
            <person name="Rasinkangas P."/>
            <person name="Parkhill J."/>
            <person name="Rea M.C."/>
            <person name="O'Sullivan O."/>
            <person name="Ritari J."/>
            <person name="Douillard F.P."/>
            <person name="Paul Ross R."/>
            <person name="Yang R."/>
            <person name="Briner A.E."/>
            <person name="Felis G.E."/>
            <person name="de Vos W.M."/>
            <person name="Barrangou R."/>
            <person name="Klaenhammer T.R."/>
            <person name="Caufield P.W."/>
            <person name="Cui Y."/>
            <person name="Zhang H."/>
            <person name="O'Toole P.W."/>
        </authorList>
    </citation>
    <scope>NUCLEOTIDE SEQUENCE [LARGE SCALE GENOMIC DNA]</scope>
    <source>
        <strain evidence="1 2">DSM 15833</strain>
    </source>
</reference>
<evidence type="ECO:0000313" key="1">
    <source>
        <dbReference type="EMBL" id="KRL83297.1"/>
    </source>
</evidence>
<organism evidence="1 2">
    <name type="scientific">Ligilactobacillus equi DSM 15833 = JCM 10991</name>
    <dbReference type="NCBI Taxonomy" id="1423740"/>
    <lineage>
        <taxon>Bacteria</taxon>
        <taxon>Bacillati</taxon>
        <taxon>Bacillota</taxon>
        <taxon>Bacilli</taxon>
        <taxon>Lactobacillales</taxon>
        <taxon>Lactobacillaceae</taxon>
        <taxon>Ligilactobacillus</taxon>
    </lineage>
</organism>
<dbReference type="Proteomes" id="UP000051048">
    <property type="component" value="Unassembled WGS sequence"/>
</dbReference>
<dbReference type="STRING" id="1423740.FC36_GL000341"/>
<dbReference type="AlphaFoldDB" id="A0A0R1TPB9"/>
<gene>
    <name evidence="1" type="ORF">FC36_GL000341</name>
</gene>
<dbReference type="PATRIC" id="fig|1423740.3.peg.365"/>
<accession>A0A0R1TPB9</accession>
<sequence>MELFGNIWVAPDVEKQTDEINNYNFNATATIEGLPFPTKYTMDALVSLAGLDTNTSHVLEVRIDNEVVYTEELPVDMLRSDASKKGNLNMTVTLKNFDLKKSGIHTFSLWMDKQRLDDFKLWFV</sequence>
<evidence type="ECO:0000313" key="2">
    <source>
        <dbReference type="Proteomes" id="UP000051048"/>
    </source>
</evidence>
<name>A0A0R1TPB9_9LACO</name>
<proteinExistence type="predicted"/>
<protein>
    <submittedName>
        <fullName evidence="1">Uncharacterized protein</fullName>
    </submittedName>
</protein>
<dbReference type="EMBL" id="AZFH01000011">
    <property type="protein sequence ID" value="KRL83297.1"/>
    <property type="molecule type" value="Genomic_DNA"/>
</dbReference>
<dbReference type="RefSeq" id="WP_023858839.1">
    <property type="nucleotide sequence ID" value="NZ_AZFH01000011.1"/>
</dbReference>
<comment type="caution">
    <text evidence="1">The sequence shown here is derived from an EMBL/GenBank/DDBJ whole genome shotgun (WGS) entry which is preliminary data.</text>
</comment>